<sequence>MVVASTAEAAGEILKTHDAALCNRPKLNLPHVLTYGSKDLVFSSYGEYWRQIKSIAVLHLLSNRRVQSFRRVREDETRVMIDMIRESRGSLVDLSDLSLTLTNNVVCRATLGRTYPEFEFKHLLKRLSFLIGVYSIGNYIPWLSWVDWLNGLQRSAHEVAKEFDYFIEGVIGEHINKKKGLDIDAESDISLDFVDILLDVQSKTATSLTTQSVKALILDMFAGGTDTTPPSIEWAMSELIKHPRMMKKLQQEAREVAQGRSMINEEDLEKMQYLKAVIKETLRLHPPAVLLLPREAIKDVKLMGYDVKAGTQVVVNTWAVGRDPSVWEEANKFRPERFLNSDIDYKGLHFELLPFGGGRRGCPGLQFAVAIIELSLANLVYKFDFQLPDEKRGEELDMSETTGTVVHRKSPLLVMATPRF</sequence>
<evidence type="ECO:0000256" key="6">
    <source>
        <dbReference type="ARBA" id="ARBA00023004"/>
    </source>
</evidence>
<dbReference type="Pfam" id="PF00067">
    <property type="entry name" value="p450"/>
    <property type="match status" value="1"/>
</dbReference>
<evidence type="ECO:0000256" key="9">
    <source>
        <dbReference type="RuleBase" id="RU000461"/>
    </source>
</evidence>
<evidence type="ECO:0000256" key="2">
    <source>
        <dbReference type="ARBA" id="ARBA00010617"/>
    </source>
</evidence>
<dbReference type="PROSITE" id="PS00086">
    <property type="entry name" value="CYTOCHROME_P450"/>
    <property type="match status" value="1"/>
</dbReference>
<evidence type="ECO:0000256" key="8">
    <source>
        <dbReference type="PIRSR" id="PIRSR602401-1"/>
    </source>
</evidence>
<dbReference type="Proteomes" id="UP000243975">
    <property type="component" value="Unassembled WGS sequence"/>
</dbReference>
<keyword evidence="5 9" id="KW-0560">Oxidoreductase</keyword>
<reference evidence="10 11" key="1">
    <citation type="journal article" date="2016" name="Sci. Rep.">
        <title>The genome sequence of the outbreeding globe artichoke constructed de novo incorporating a phase-aware low-pass sequencing strategy of F1 progeny.</title>
        <authorList>
            <person name="Scaglione D."/>
            <person name="Reyes-Chin-Wo S."/>
            <person name="Acquadro A."/>
            <person name="Froenicke L."/>
            <person name="Portis E."/>
            <person name="Beitel C."/>
            <person name="Tirone M."/>
            <person name="Mauro R."/>
            <person name="Lo Monaco A."/>
            <person name="Mauromicale G."/>
            <person name="Faccioli P."/>
            <person name="Cattivelli L."/>
            <person name="Rieseberg L."/>
            <person name="Michelmore R."/>
            <person name="Lanteri S."/>
        </authorList>
    </citation>
    <scope>NUCLEOTIDE SEQUENCE [LARGE SCALE GENOMIC DNA]</scope>
    <source>
        <strain evidence="10">2C</strain>
    </source>
</reference>
<dbReference type="InterPro" id="IPR001128">
    <property type="entry name" value="Cyt_P450"/>
</dbReference>
<keyword evidence="4 8" id="KW-0479">Metal-binding</keyword>
<dbReference type="OMA" id="PSIEWAM"/>
<gene>
    <name evidence="10" type="ORF">Ccrd_023607</name>
</gene>
<dbReference type="GO" id="GO:0020037">
    <property type="term" value="F:heme binding"/>
    <property type="evidence" value="ECO:0007669"/>
    <property type="project" value="InterPro"/>
</dbReference>
<dbReference type="SUPFAM" id="SSF48264">
    <property type="entry name" value="Cytochrome P450"/>
    <property type="match status" value="1"/>
</dbReference>
<dbReference type="GO" id="GO:0004497">
    <property type="term" value="F:monooxygenase activity"/>
    <property type="evidence" value="ECO:0007669"/>
    <property type="project" value="UniProtKB-KW"/>
</dbReference>
<dbReference type="PRINTS" id="PR00385">
    <property type="entry name" value="P450"/>
</dbReference>
<evidence type="ECO:0000256" key="4">
    <source>
        <dbReference type="ARBA" id="ARBA00022723"/>
    </source>
</evidence>
<accession>A0A118JYQ9</accession>
<dbReference type="GO" id="GO:0005506">
    <property type="term" value="F:iron ion binding"/>
    <property type="evidence" value="ECO:0007669"/>
    <property type="project" value="InterPro"/>
</dbReference>
<evidence type="ECO:0000256" key="7">
    <source>
        <dbReference type="ARBA" id="ARBA00023033"/>
    </source>
</evidence>
<dbReference type="GO" id="GO:0051762">
    <property type="term" value="P:sesquiterpene biosynthetic process"/>
    <property type="evidence" value="ECO:0007669"/>
    <property type="project" value="UniProtKB-ARBA"/>
</dbReference>
<keyword evidence="7 9" id="KW-0503">Monooxygenase</keyword>
<dbReference type="InterPro" id="IPR036396">
    <property type="entry name" value="Cyt_P450_sf"/>
</dbReference>
<evidence type="ECO:0000256" key="1">
    <source>
        <dbReference type="ARBA" id="ARBA00001971"/>
    </source>
</evidence>
<dbReference type="PANTHER" id="PTHR47955">
    <property type="entry name" value="CYTOCHROME P450 FAMILY 71 PROTEIN"/>
    <property type="match status" value="1"/>
</dbReference>
<proteinExistence type="inferred from homology"/>
<dbReference type="PANTHER" id="PTHR47955:SF16">
    <property type="entry name" value="CYTOCHROME P450"/>
    <property type="match status" value="1"/>
</dbReference>
<dbReference type="CDD" id="cd11072">
    <property type="entry name" value="CYP71-like"/>
    <property type="match status" value="1"/>
</dbReference>
<protein>
    <submittedName>
        <fullName evidence="10">Cytochrome P450</fullName>
    </submittedName>
</protein>
<dbReference type="InterPro" id="IPR017972">
    <property type="entry name" value="Cyt_P450_CS"/>
</dbReference>
<evidence type="ECO:0000313" key="10">
    <source>
        <dbReference type="EMBL" id="KVH98187.1"/>
    </source>
</evidence>
<dbReference type="EMBL" id="LEKV01003806">
    <property type="protein sequence ID" value="KVH98187.1"/>
    <property type="molecule type" value="Genomic_DNA"/>
</dbReference>
<comment type="caution">
    <text evidence="10">The sequence shown here is derived from an EMBL/GenBank/DDBJ whole genome shotgun (WGS) entry which is preliminary data.</text>
</comment>
<comment type="similarity">
    <text evidence="2 9">Belongs to the cytochrome P450 family.</text>
</comment>
<evidence type="ECO:0000256" key="3">
    <source>
        <dbReference type="ARBA" id="ARBA00022617"/>
    </source>
</evidence>
<dbReference type="PRINTS" id="PR00463">
    <property type="entry name" value="EP450I"/>
</dbReference>
<feature type="binding site" description="axial binding residue" evidence="8">
    <location>
        <position position="362"/>
    </location>
    <ligand>
        <name>heme</name>
        <dbReference type="ChEBI" id="CHEBI:30413"/>
    </ligand>
    <ligandPart>
        <name>Fe</name>
        <dbReference type="ChEBI" id="CHEBI:18248"/>
    </ligandPart>
</feature>
<dbReference type="Gene3D" id="1.10.630.10">
    <property type="entry name" value="Cytochrome P450"/>
    <property type="match status" value="1"/>
</dbReference>
<name>A0A118JYQ9_CYNCS</name>
<organism evidence="10 11">
    <name type="scientific">Cynara cardunculus var. scolymus</name>
    <name type="common">Globe artichoke</name>
    <name type="synonym">Cynara scolymus</name>
    <dbReference type="NCBI Taxonomy" id="59895"/>
    <lineage>
        <taxon>Eukaryota</taxon>
        <taxon>Viridiplantae</taxon>
        <taxon>Streptophyta</taxon>
        <taxon>Embryophyta</taxon>
        <taxon>Tracheophyta</taxon>
        <taxon>Spermatophyta</taxon>
        <taxon>Magnoliopsida</taxon>
        <taxon>eudicotyledons</taxon>
        <taxon>Gunneridae</taxon>
        <taxon>Pentapetalae</taxon>
        <taxon>asterids</taxon>
        <taxon>campanulids</taxon>
        <taxon>Asterales</taxon>
        <taxon>Asteraceae</taxon>
        <taxon>Carduoideae</taxon>
        <taxon>Cardueae</taxon>
        <taxon>Carduinae</taxon>
        <taxon>Cynara</taxon>
    </lineage>
</organism>
<dbReference type="AlphaFoldDB" id="A0A118JYQ9"/>
<keyword evidence="3 8" id="KW-0349">Heme</keyword>
<dbReference type="Gramene" id="KVH98187">
    <property type="protein sequence ID" value="KVH98187"/>
    <property type="gene ID" value="Ccrd_023607"/>
</dbReference>
<dbReference type="STRING" id="59895.A0A118JYQ9"/>
<comment type="cofactor">
    <cofactor evidence="1 8">
        <name>heme</name>
        <dbReference type="ChEBI" id="CHEBI:30413"/>
    </cofactor>
</comment>
<dbReference type="InterPro" id="IPR002401">
    <property type="entry name" value="Cyt_P450_E_grp-I"/>
</dbReference>
<evidence type="ECO:0000313" key="11">
    <source>
        <dbReference type="Proteomes" id="UP000243975"/>
    </source>
</evidence>
<keyword evidence="6 8" id="KW-0408">Iron</keyword>
<evidence type="ECO:0000256" key="5">
    <source>
        <dbReference type="ARBA" id="ARBA00023002"/>
    </source>
</evidence>
<dbReference type="FunFam" id="1.10.630.10:FF:000126">
    <property type="entry name" value="Predicted protein"/>
    <property type="match status" value="1"/>
</dbReference>
<keyword evidence="11" id="KW-1185">Reference proteome</keyword>
<dbReference type="GO" id="GO:0016705">
    <property type="term" value="F:oxidoreductase activity, acting on paired donors, with incorporation or reduction of molecular oxygen"/>
    <property type="evidence" value="ECO:0007669"/>
    <property type="project" value="InterPro"/>
</dbReference>